<evidence type="ECO:0000313" key="2">
    <source>
        <dbReference type="EMBL" id="MBL0389769.1"/>
    </source>
</evidence>
<accession>A0A936YSN9</accession>
<protein>
    <recommendedName>
        <fullName evidence="4">Lytic transglycosylase domain-containing protein</fullName>
    </recommendedName>
</protein>
<feature type="chain" id="PRO_5037635065" description="Lytic transglycosylase domain-containing protein" evidence="1">
    <location>
        <begin position="22"/>
        <end position="294"/>
    </location>
</feature>
<dbReference type="RefSeq" id="WP_201672367.1">
    <property type="nucleotide sequence ID" value="NZ_JAEQNE010000001.1"/>
</dbReference>
<name>A0A936YSN9_9BURK</name>
<comment type="caution">
    <text evidence="2">The sequence shown here is derived from an EMBL/GenBank/DDBJ whole genome shotgun (WGS) entry which is preliminary data.</text>
</comment>
<dbReference type="Proteomes" id="UP000599109">
    <property type="component" value="Unassembled WGS sequence"/>
</dbReference>
<keyword evidence="1" id="KW-0732">Signal</keyword>
<evidence type="ECO:0008006" key="4">
    <source>
        <dbReference type="Google" id="ProtNLM"/>
    </source>
</evidence>
<proteinExistence type="predicted"/>
<dbReference type="SUPFAM" id="SSF53955">
    <property type="entry name" value="Lysozyme-like"/>
    <property type="match status" value="1"/>
</dbReference>
<gene>
    <name evidence="2" type="ORF">JJ685_01300</name>
</gene>
<dbReference type="Gene3D" id="1.10.530.10">
    <property type="match status" value="1"/>
</dbReference>
<sequence length="294" mass="30099">MQRTTASAAGSLAAIALMAGAAALSSHVSPFGSATAPVADAPAAPAPIAAAAAAATGVVAKTTTAAAAVARSTAAATGSAAAAVAAVAARSPAVPPAIRAATAFATVTSEKELRARIKWVPVRWDGEKTRTLDEASRLLLAQAAAEQADLDKVGLGFADVYGVINAETSWVPRKGQGRNGVASAGLAQFEPRTAKGYGLTNPADPVQAVYAAARYMKDGAEWAADRIEHLPLTPEQRAEKIREGVSVYYNLSIKGRNKWDGLNTASLPPETLRHIRNVRAGAERASDLADDILG</sequence>
<evidence type="ECO:0000256" key="1">
    <source>
        <dbReference type="SAM" id="SignalP"/>
    </source>
</evidence>
<feature type="signal peptide" evidence="1">
    <location>
        <begin position="1"/>
        <end position="21"/>
    </location>
</feature>
<dbReference type="AlphaFoldDB" id="A0A936YSN9"/>
<dbReference type="EMBL" id="JAEQNE010000001">
    <property type="protein sequence ID" value="MBL0389769.1"/>
    <property type="molecule type" value="Genomic_DNA"/>
</dbReference>
<reference evidence="2 3" key="1">
    <citation type="journal article" date="2017" name="Int. J. Syst. Evol. Microbiol.">
        <title>Ramlibacter monticola sp. nov., isolated from forest soil.</title>
        <authorList>
            <person name="Chaudhary D.K."/>
            <person name="Kim J."/>
        </authorList>
    </citation>
    <scope>NUCLEOTIDE SEQUENCE [LARGE SCALE GENOMIC DNA]</scope>
    <source>
        <strain evidence="2 3">KACC 19175</strain>
    </source>
</reference>
<dbReference type="InterPro" id="IPR023346">
    <property type="entry name" value="Lysozyme-like_dom_sf"/>
</dbReference>
<evidence type="ECO:0000313" key="3">
    <source>
        <dbReference type="Proteomes" id="UP000599109"/>
    </source>
</evidence>
<keyword evidence="3" id="KW-1185">Reference proteome</keyword>
<organism evidence="2 3">
    <name type="scientific">Ramlibacter monticola</name>
    <dbReference type="NCBI Taxonomy" id="1926872"/>
    <lineage>
        <taxon>Bacteria</taxon>
        <taxon>Pseudomonadati</taxon>
        <taxon>Pseudomonadota</taxon>
        <taxon>Betaproteobacteria</taxon>
        <taxon>Burkholderiales</taxon>
        <taxon>Comamonadaceae</taxon>
        <taxon>Ramlibacter</taxon>
    </lineage>
</organism>